<dbReference type="InterPro" id="IPR036390">
    <property type="entry name" value="WH_DNA-bd_sf"/>
</dbReference>
<dbReference type="Pfam" id="PF01022">
    <property type="entry name" value="HTH_5"/>
    <property type="match status" value="1"/>
</dbReference>
<dbReference type="AlphaFoldDB" id="A0A133V2W3"/>
<accession>A0A133V2W3</accession>
<evidence type="ECO:0000256" key="2">
    <source>
        <dbReference type="ARBA" id="ARBA00023125"/>
    </source>
</evidence>
<evidence type="ECO:0000259" key="4">
    <source>
        <dbReference type="PROSITE" id="PS50987"/>
    </source>
</evidence>
<dbReference type="SMART" id="SM00418">
    <property type="entry name" value="HTH_ARSR"/>
    <property type="match status" value="1"/>
</dbReference>
<dbReference type="GO" id="GO:0003700">
    <property type="term" value="F:DNA-binding transcription factor activity"/>
    <property type="evidence" value="ECO:0007669"/>
    <property type="project" value="InterPro"/>
</dbReference>
<dbReference type="InterPro" id="IPR036388">
    <property type="entry name" value="WH-like_DNA-bd_sf"/>
</dbReference>
<dbReference type="EMBL" id="LHXU01000004">
    <property type="protein sequence ID" value="KXB00773.1"/>
    <property type="molecule type" value="Genomic_DNA"/>
</dbReference>
<keyword evidence="3" id="KW-0804">Transcription</keyword>
<dbReference type="GO" id="GO:0003677">
    <property type="term" value="F:DNA binding"/>
    <property type="evidence" value="ECO:0007669"/>
    <property type="project" value="UniProtKB-KW"/>
</dbReference>
<dbReference type="InterPro" id="IPR001845">
    <property type="entry name" value="HTH_ArsR_DNA-bd_dom"/>
</dbReference>
<dbReference type="InterPro" id="IPR051011">
    <property type="entry name" value="Metal_resp_trans_reg"/>
</dbReference>
<dbReference type="Proteomes" id="UP000070341">
    <property type="component" value="Unassembled WGS sequence"/>
</dbReference>
<dbReference type="PROSITE" id="PS50987">
    <property type="entry name" value="HTH_ARSR_2"/>
    <property type="match status" value="1"/>
</dbReference>
<keyword evidence="6" id="KW-1185">Reference proteome</keyword>
<sequence>MYRTLKETGELFKVLSDPTRIKILLSLAEEEKCVHEIARETSSKLSNISHHLRRMKDKNLVDYRREGRHKYYRVKDEHIINILKQGVAHAEER</sequence>
<dbReference type="SUPFAM" id="SSF46785">
    <property type="entry name" value="Winged helix' DNA-binding domain"/>
    <property type="match status" value="1"/>
</dbReference>
<gene>
    <name evidence="5" type="ORF">AKJ40_00575</name>
</gene>
<proteinExistence type="predicted"/>
<dbReference type="Gene3D" id="1.10.10.10">
    <property type="entry name" value="Winged helix-like DNA-binding domain superfamily/Winged helix DNA-binding domain"/>
    <property type="match status" value="1"/>
</dbReference>
<keyword evidence="1" id="KW-0805">Transcription regulation</keyword>
<dbReference type="InterPro" id="IPR011991">
    <property type="entry name" value="ArsR-like_HTH"/>
</dbReference>
<dbReference type="PANTHER" id="PTHR43132">
    <property type="entry name" value="ARSENICAL RESISTANCE OPERON REPRESSOR ARSR-RELATED"/>
    <property type="match status" value="1"/>
</dbReference>
<evidence type="ECO:0000256" key="1">
    <source>
        <dbReference type="ARBA" id="ARBA00023015"/>
    </source>
</evidence>
<dbReference type="CDD" id="cd00090">
    <property type="entry name" value="HTH_ARSR"/>
    <property type="match status" value="1"/>
</dbReference>
<comment type="caution">
    <text evidence="5">The sequence shown here is derived from an EMBL/GenBank/DDBJ whole genome shotgun (WGS) entry which is preliminary data.</text>
</comment>
<evidence type="ECO:0000313" key="6">
    <source>
        <dbReference type="Proteomes" id="UP000070341"/>
    </source>
</evidence>
<organism evidence="5 6">
    <name type="scientific">candidate division MSBL1 archaeon SCGC-AAA259M10</name>
    <dbReference type="NCBI Taxonomy" id="1698270"/>
    <lineage>
        <taxon>Archaea</taxon>
        <taxon>Methanobacteriati</taxon>
        <taxon>Methanobacteriota</taxon>
        <taxon>candidate division MSBL1</taxon>
    </lineage>
</organism>
<reference evidence="5 6" key="1">
    <citation type="journal article" date="2016" name="Sci. Rep.">
        <title>Metabolic traits of an uncultured archaeal lineage -MSBL1- from brine pools of the Red Sea.</title>
        <authorList>
            <person name="Mwirichia R."/>
            <person name="Alam I."/>
            <person name="Rashid M."/>
            <person name="Vinu M."/>
            <person name="Ba-Alawi W."/>
            <person name="Anthony Kamau A."/>
            <person name="Kamanda Ngugi D."/>
            <person name="Goker M."/>
            <person name="Klenk H.P."/>
            <person name="Bajic V."/>
            <person name="Stingl U."/>
        </authorList>
    </citation>
    <scope>NUCLEOTIDE SEQUENCE [LARGE SCALE GENOMIC DNA]</scope>
    <source>
        <strain evidence="5">SCGC-AAA259M10</strain>
    </source>
</reference>
<keyword evidence="2" id="KW-0238">DNA-binding</keyword>
<protein>
    <recommendedName>
        <fullName evidence="4">HTH arsR-type domain-containing protein</fullName>
    </recommendedName>
</protein>
<evidence type="ECO:0000313" key="5">
    <source>
        <dbReference type="EMBL" id="KXB00773.1"/>
    </source>
</evidence>
<name>A0A133V2W3_9EURY</name>
<dbReference type="PRINTS" id="PR00778">
    <property type="entry name" value="HTHARSR"/>
</dbReference>
<evidence type="ECO:0000256" key="3">
    <source>
        <dbReference type="ARBA" id="ARBA00023163"/>
    </source>
</evidence>
<dbReference type="PANTHER" id="PTHR43132:SF6">
    <property type="entry name" value="HTH-TYPE TRANSCRIPTIONAL REPRESSOR CZRA"/>
    <property type="match status" value="1"/>
</dbReference>
<dbReference type="NCBIfam" id="NF033788">
    <property type="entry name" value="HTH_metalloreg"/>
    <property type="match status" value="1"/>
</dbReference>
<feature type="domain" description="HTH arsR-type" evidence="4">
    <location>
        <begin position="1"/>
        <end position="93"/>
    </location>
</feature>